<gene>
    <name evidence="2" type="ORF">ACFFGY_21230</name>
</gene>
<feature type="compositionally biased region" description="Acidic residues" evidence="1">
    <location>
        <begin position="52"/>
        <end position="62"/>
    </location>
</feature>
<dbReference type="Proteomes" id="UP001589865">
    <property type="component" value="Unassembled WGS sequence"/>
</dbReference>
<feature type="compositionally biased region" description="Basic and acidic residues" evidence="1">
    <location>
        <begin position="63"/>
        <end position="81"/>
    </location>
</feature>
<comment type="caution">
    <text evidence="2">The sequence shown here is derived from an EMBL/GenBank/DDBJ whole genome shotgun (WGS) entry which is preliminary data.</text>
</comment>
<protein>
    <submittedName>
        <fullName evidence="2">Uncharacterized protein</fullName>
    </submittedName>
</protein>
<feature type="region of interest" description="Disordered" evidence="1">
    <location>
        <begin position="1"/>
        <end position="81"/>
    </location>
</feature>
<reference evidence="2 3" key="1">
    <citation type="submission" date="2024-09" db="EMBL/GenBank/DDBJ databases">
        <authorList>
            <person name="Sun Q."/>
            <person name="Mori K."/>
        </authorList>
    </citation>
    <scope>NUCLEOTIDE SEQUENCE [LARGE SCALE GENOMIC DNA]</scope>
    <source>
        <strain evidence="2 3">TBRC 5777</strain>
    </source>
</reference>
<evidence type="ECO:0000313" key="3">
    <source>
        <dbReference type="Proteomes" id="UP001589865"/>
    </source>
</evidence>
<dbReference type="EMBL" id="JBHLUN010000017">
    <property type="protein sequence ID" value="MFC0410779.1"/>
    <property type="molecule type" value="Genomic_DNA"/>
</dbReference>
<accession>A0ABV6JYI4</accession>
<dbReference type="RefSeq" id="WP_377046533.1">
    <property type="nucleotide sequence ID" value="NZ_JBHLUN010000017.1"/>
</dbReference>
<feature type="compositionally biased region" description="Low complexity" evidence="1">
    <location>
        <begin position="1"/>
        <end position="14"/>
    </location>
</feature>
<proteinExistence type="predicted"/>
<organism evidence="2 3">
    <name type="scientific">Roseomonas elaeocarpi</name>
    <dbReference type="NCBI Taxonomy" id="907779"/>
    <lineage>
        <taxon>Bacteria</taxon>
        <taxon>Pseudomonadati</taxon>
        <taxon>Pseudomonadota</taxon>
        <taxon>Alphaproteobacteria</taxon>
        <taxon>Acetobacterales</taxon>
        <taxon>Roseomonadaceae</taxon>
        <taxon>Roseomonas</taxon>
    </lineage>
</organism>
<sequence length="81" mass="8661">MSDSPRNPGAGNPGPRDPDRTEDQGIDEAVEESFPASDPPAYGGVTGPVIDPLEELPPEEQGEAPHEVIRDWRGEFPLRGG</sequence>
<evidence type="ECO:0000313" key="2">
    <source>
        <dbReference type="EMBL" id="MFC0410779.1"/>
    </source>
</evidence>
<name>A0ABV6JYI4_9PROT</name>
<keyword evidence="3" id="KW-1185">Reference proteome</keyword>
<evidence type="ECO:0000256" key="1">
    <source>
        <dbReference type="SAM" id="MobiDB-lite"/>
    </source>
</evidence>